<protein>
    <submittedName>
        <fullName evidence="2">Uncharacterized protein</fullName>
    </submittedName>
</protein>
<feature type="compositionally biased region" description="Acidic residues" evidence="1">
    <location>
        <begin position="218"/>
        <end position="236"/>
    </location>
</feature>
<dbReference type="AlphaFoldDB" id="A0A9P1GFV9"/>
<feature type="compositionally biased region" description="Basic and acidic residues" evidence="1">
    <location>
        <begin position="20"/>
        <end position="29"/>
    </location>
</feature>
<feature type="compositionally biased region" description="Basic and acidic residues" evidence="1">
    <location>
        <begin position="580"/>
        <end position="589"/>
    </location>
</feature>
<name>A0A9P1GFV9_9DINO</name>
<gene>
    <name evidence="2" type="ORF">C1SCF055_LOCUS34491</name>
</gene>
<evidence type="ECO:0000256" key="1">
    <source>
        <dbReference type="SAM" id="MobiDB-lite"/>
    </source>
</evidence>
<proteinExistence type="predicted"/>
<sequence>MLKTLGHDESSEAKGVFQERASDRCKDELENGDDQEDLDEEEEDDDRRRVTPSHVEREFFLGSDSEQPLQEVPRPQEIDPKLEAVHAAQAFMFTKSGGTRKALVDWGPRTGHIRLWKDKYGEGWIEPEEPIQNDCMHPSGMVWFYDREASENFTKKSIVDLRVKFMLYEQNFKLGAAFVTLLERPGEQQKSCSSSLPRRQRAREELQTECRKRRRTEEENEGIEERQSEEENQGELAEMAEMENESFCDEDAGQDGSQDSPRNSHAANAVYEKYDEDEEDDNYQQELDEIPQVPQPPCEPPPKRPRAGAPGAAHQNAKSMLQTEVPLAMKGLAEKETIWSPSDLSKRTLKYFVGGLSAAEHQDDWNAAAEKFIRNSLDSFSRACSSKPWFLDAEDLLKPILHSVSWELIQDCSDASECSSESLQELVEECYGKMMDGCNFDHSVRDAVRQSFGQHGKEIEAKVVTALLRTHEGAVKKATEAEGSSMRKIEAFTKSWMNLGMDRASVMLSHPEELFSEDAILELFRLLLSPTICESYTCVPRHLRSPKGRPPRNWNYIRPCVRELLKRWREARGSGGKSQKNGDKVEKNPLPKRVMPAALKAKK</sequence>
<dbReference type="EMBL" id="CAMXCT010004446">
    <property type="protein sequence ID" value="CAI4009117.1"/>
    <property type="molecule type" value="Genomic_DNA"/>
</dbReference>
<dbReference type="EMBL" id="CAMXCT020004446">
    <property type="protein sequence ID" value="CAL1162492.1"/>
    <property type="molecule type" value="Genomic_DNA"/>
</dbReference>
<evidence type="ECO:0000313" key="3">
    <source>
        <dbReference type="EMBL" id="CAL4796429.1"/>
    </source>
</evidence>
<organism evidence="2">
    <name type="scientific">Cladocopium goreaui</name>
    <dbReference type="NCBI Taxonomy" id="2562237"/>
    <lineage>
        <taxon>Eukaryota</taxon>
        <taxon>Sar</taxon>
        <taxon>Alveolata</taxon>
        <taxon>Dinophyceae</taxon>
        <taxon>Suessiales</taxon>
        <taxon>Symbiodiniaceae</taxon>
        <taxon>Cladocopium</taxon>
    </lineage>
</organism>
<dbReference type="Proteomes" id="UP001152797">
    <property type="component" value="Unassembled WGS sequence"/>
</dbReference>
<feature type="compositionally biased region" description="Basic and acidic residues" evidence="1">
    <location>
        <begin position="46"/>
        <end position="59"/>
    </location>
</feature>
<feature type="compositionally biased region" description="Polar residues" evidence="1">
    <location>
        <begin position="255"/>
        <end position="265"/>
    </location>
</feature>
<keyword evidence="4" id="KW-1185">Reference proteome</keyword>
<evidence type="ECO:0000313" key="2">
    <source>
        <dbReference type="EMBL" id="CAI4009117.1"/>
    </source>
</evidence>
<feature type="compositionally biased region" description="Acidic residues" evidence="1">
    <location>
        <begin position="30"/>
        <end position="45"/>
    </location>
</feature>
<dbReference type="EMBL" id="CAMXCT030004446">
    <property type="protein sequence ID" value="CAL4796429.1"/>
    <property type="molecule type" value="Genomic_DNA"/>
</dbReference>
<reference evidence="2" key="1">
    <citation type="submission" date="2022-10" db="EMBL/GenBank/DDBJ databases">
        <authorList>
            <person name="Chen Y."/>
            <person name="Dougan E. K."/>
            <person name="Chan C."/>
            <person name="Rhodes N."/>
            <person name="Thang M."/>
        </authorList>
    </citation>
    <scope>NUCLEOTIDE SEQUENCE</scope>
</reference>
<feature type="region of interest" description="Disordered" evidence="1">
    <location>
        <begin position="291"/>
        <end position="317"/>
    </location>
</feature>
<feature type="compositionally biased region" description="Basic and acidic residues" evidence="1">
    <location>
        <begin position="1"/>
        <end position="12"/>
    </location>
</feature>
<accession>A0A9P1GFV9</accession>
<feature type="region of interest" description="Disordered" evidence="1">
    <location>
        <begin position="571"/>
        <end position="603"/>
    </location>
</feature>
<feature type="region of interest" description="Disordered" evidence="1">
    <location>
        <begin position="1"/>
        <end position="72"/>
    </location>
</feature>
<evidence type="ECO:0000313" key="4">
    <source>
        <dbReference type="Proteomes" id="UP001152797"/>
    </source>
</evidence>
<feature type="region of interest" description="Disordered" evidence="1">
    <location>
        <begin position="189"/>
        <end position="236"/>
    </location>
</feature>
<comment type="caution">
    <text evidence="2">The sequence shown here is derived from an EMBL/GenBank/DDBJ whole genome shotgun (WGS) entry which is preliminary data.</text>
</comment>
<reference evidence="3 4" key="2">
    <citation type="submission" date="2024-05" db="EMBL/GenBank/DDBJ databases">
        <authorList>
            <person name="Chen Y."/>
            <person name="Shah S."/>
            <person name="Dougan E. K."/>
            <person name="Thang M."/>
            <person name="Chan C."/>
        </authorList>
    </citation>
    <scope>NUCLEOTIDE SEQUENCE [LARGE SCALE GENOMIC DNA]</scope>
</reference>
<feature type="region of interest" description="Disordered" evidence="1">
    <location>
        <begin position="246"/>
        <end position="265"/>
    </location>
</feature>